<evidence type="ECO:0000256" key="1">
    <source>
        <dbReference type="ARBA" id="ARBA00001946"/>
    </source>
</evidence>
<keyword evidence="3 12" id="KW-0479">Metal-binding</keyword>
<comment type="similarity">
    <text evidence="12">Belongs to the CRISPR-associated Cas9 family.</text>
</comment>
<comment type="subunit">
    <text evidence="11 12">Monomer. Binds crRNA and tracrRNA.</text>
</comment>
<evidence type="ECO:0000256" key="2">
    <source>
        <dbReference type="ARBA" id="ARBA00022722"/>
    </source>
</evidence>
<dbReference type="GO" id="GO:0004519">
    <property type="term" value="F:endonuclease activity"/>
    <property type="evidence" value="ECO:0007669"/>
    <property type="project" value="UniProtKB-UniRule"/>
</dbReference>
<evidence type="ECO:0000256" key="13">
    <source>
        <dbReference type="SAM" id="Coils"/>
    </source>
</evidence>
<feature type="binding site" evidence="12">
    <location>
        <position position="1038"/>
    </location>
    <ligand>
        <name>Mg(2+)</name>
        <dbReference type="ChEBI" id="CHEBI:18420"/>
        <label>2</label>
    </ligand>
</feature>
<feature type="binding site" evidence="12">
    <location>
        <position position="779"/>
    </location>
    <ligand>
        <name>Mg(2+)</name>
        <dbReference type="ChEBI" id="CHEBI:18420"/>
        <label>1</label>
    </ligand>
</feature>
<dbReference type="HAMAP" id="MF_01480">
    <property type="entry name" value="Cas9"/>
    <property type="match status" value="1"/>
</dbReference>
<dbReference type="InterPro" id="IPR033114">
    <property type="entry name" value="HNH_CAS9"/>
</dbReference>
<keyword evidence="7 12" id="KW-0694">RNA-binding</keyword>
<dbReference type="RefSeq" id="WP_138425001.1">
    <property type="nucleotide sequence ID" value="NZ_CP010992.1"/>
</dbReference>
<feature type="coiled-coil region" evidence="13">
    <location>
        <begin position="908"/>
        <end position="935"/>
    </location>
</feature>
<dbReference type="GO" id="GO:0003677">
    <property type="term" value="F:DNA binding"/>
    <property type="evidence" value="ECO:0007669"/>
    <property type="project" value="UniProtKB-UniRule"/>
</dbReference>
<evidence type="ECO:0000256" key="7">
    <source>
        <dbReference type="ARBA" id="ARBA00022884"/>
    </source>
</evidence>
<dbReference type="Proteomes" id="UP000304840">
    <property type="component" value="Chromosome"/>
</dbReference>
<dbReference type="InterPro" id="IPR003615">
    <property type="entry name" value="HNH_nuc"/>
</dbReference>
<dbReference type="GO" id="GO:0003723">
    <property type="term" value="F:RNA binding"/>
    <property type="evidence" value="ECO:0007669"/>
    <property type="project" value="UniProtKB-UniRule"/>
</dbReference>
<comment type="domain">
    <text evidence="12">Has 2 endonuclease domains. The discontinuous RuvC-like domain cleaves the target DNA noncomplementary to crRNA while the HNH nuclease domain cleaves the target DNA complementary to crRNA.</text>
</comment>
<dbReference type="GO" id="GO:0051607">
    <property type="term" value="P:defense response to virus"/>
    <property type="evidence" value="ECO:0007669"/>
    <property type="project" value="UniProtKB-UniRule"/>
</dbReference>
<keyword evidence="8 12" id="KW-0051">Antiviral defense</keyword>
<dbReference type="GO" id="GO:0043571">
    <property type="term" value="P:maintenance of CRISPR repeat elements"/>
    <property type="evidence" value="ECO:0007669"/>
    <property type="project" value="UniProtKB-UniRule"/>
</dbReference>
<dbReference type="GO" id="GO:0016787">
    <property type="term" value="F:hydrolase activity"/>
    <property type="evidence" value="ECO:0007669"/>
    <property type="project" value="UniProtKB-KW"/>
</dbReference>
<dbReference type="GO" id="GO:0046872">
    <property type="term" value="F:metal ion binding"/>
    <property type="evidence" value="ECO:0007669"/>
    <property type="project" value="UniProtKB-UniRule"/>
</dbReference>
<organism evidence="15 16">
    <name type="scientific">Flavobacterium columnare</name>
    <dbReference type="NCBI Taxonomy" id="996"/>
    <lineage>
        <taxon>Bacteria</taxon>
        <taxon>Pseudomonadati</taxon>
        <taxon>Bacteroidota</taxon>
        <taxon>Flavobacteriia</taxon>
        <taxon>Flavobacteriales</taxon>
        <taxon>Flavobacteriaceae</taxon>
        <taxon>Flavobacterium</taxon>
    </lineage>
</organism>
<evidence type="ECO:0000256" key="6">
    <source>
        <dbReference type="ARBA" id="ARBA00022842"/>
    </source>
</evidence>
<dbReference type="PROSITE" id="PS51749">
    <property type="entry name" value="HNH_CAS9"/>
    <property type="match status" value="1"/>
</dbReference>
<evidence type="ECO:0000256" key="11">
    <source>
        <dbReference type="ARBA" id="ARBA00046380"/>
    </source>
</evidence>
<dbReference type="EMBL" id="CP010992">
    <property type="protein sequence ID" value="AMO19549.1"/>
    <property type="molecule type" value="Genomic_DNA"/>
</dbReference>
<feature type="binding site" evidence="12">
    <location>
        <position position="8"/>
    </location>
    <ligand>
        <name>Mg(2+)</name>
        <dbReference type="ChEBI" id="CHEBI:18420"/>
        <label>2</label>
    </ligand>
</feature>
<proteinExistence type="inferred from homology"/>
<name>A0AAI8CGH9_9FLAO</name>
<sequence>MTKILGLDLGTNSIGWAIRDTENEGINQILDKGARIFSEGVKSENGKEISRAAERTAYRSARKIKYRRKLRKYETLKVLSINGMCPLSVEEVEQWKKSGFKEYPLNPEFLDWLRTNEDKNINPYLFRDKASKQKVTLFELGRALYHIAQRRGFLSNRLDQSAEGVFEEHNPQIQNLIEDLDNSNAILNELKEYYINLGIIDETEKSGFKKDLDEGEKKLKSLYNSLVAITKKNANDIETCKQELIARLNKKEDLGKVKGKIKDISQAMLDGNFKTLGQYFFSLYNKTRIRNQYTSREEHYLEEFIIICQTQGIEEINTNEKLPEKKFTGLAKDLYRAIFFQRPLKSQKGLIGKCSFEKNKSRCAVSHPDYEEFRMWSYLNTIKIGTQSEKTLRFLTLEEKLKLVPKFYRKSDFNFEVLAKELVEKGASFGYYKSSKKNEFFYWFNYKPTDSVSACVVSASLENAIGKDWKIKTFEYQTRNTEKNEVTKSVDYKDLWHLLSVATSDTYLYDFAIEKLKLEPKNAKAFSKTKLKKDFASLSLAAIAKILPYLKQGLLYSHAVFMANIENIVDADIWKDEEQQKFIQSKIVELVDNYIVEKSKLELINGLLKIYNTEDKEGRKVYYSKEAESLFEADLRKKLVPFYKANIIIEEHEQEIIFQDLFPILMDQLKKQEFIKIGRLDKQIETFLKGENEEGQIFCNHPDKLKKLYHPSDIEVFKKKIIKDEWGNEKVVLGSPLTTSIKNPMAMRALHQLRKVLNTLIANDQIDEDTRIHIEMARELNDANKRKGIQDFQNENKKFKEDAIKEIKKLYLEQCHKEVNPTEDDILRYQLWLEQGKCEIYEEGNNISICDIIGSNPSYDIEHTIPRSISQDNSQMNKTLCSQRFNRDIKKQKMPVELSNYNEILPRITHWKKEAEELTRQIETISKSIKSAATKEAKDKNIRKRHYLTLKRDYIQGKYDRFTWEEPKVGFKNSQIPDTGIITKYAQAYLKSYFKRVESVKGGAVAEFRKLWGIQESFIDENGWKHYKEKDKSKHTHHTIDAITIACMPKDKYDLLAHAWRLEDEQDKKAAKTLIEEAKPWKTFKEDIEKIETEILVSHFTPDNVKKQSKSIIKNRGKKVYVLKNELPVNFKNKIEGKDYFKLKFDSKILYKIPKKKEKQTDTFYEELPKNYLNGVEGKDYFKINTTGKTFYKIPIFNQGDTIRGSLHQETTYGAIKLPDIDIETKKTLHTDKGAFILKKDIKGNEIVFYVVRKELSKLSENDVQNIVDNVVRKKIENAIANSLITFKIVKKKKVAVIKEGVTIWMREPNIEKGIEGIPIKKVRIITNSVKNPIEIKKHSTLSKSKHEHKQTVYGQNDENYAMAIYELDGKREFELINNFNLAKLLKQSQSYYPLHKEKEIKGKKILVPIEKRNNKDVILKRGQQVVFYDRTIENPKDISEIIDFRERIYIIEGLTIQRQKDKKTSKVNEYGIIQLRHFKEARKSEEISKDNFKPDGEFKINENKPTRKMNHNQFTAFVEGIDFKVLPSGKFQKI</sequence>
<evidence type="ECO:0000256" key="12">
    <source>
        <dbReference type="HAMAP-Rule" id="MF_01480"/>
    </source>
</evidence>
<feature type="active site" description="Proton acceptor for HNH nuclease domain" evidence="12">
    <location>
        <position position="863"/>
    </location>
</feature>
<evidence type="ECO:0000256" key="8">
    <source>
        <dbReference type="ARBA" id="ARBA00023118"/>
    </source>
</evidence>
<evidence type="ECO:0000313" key="16">
    <source>
        <dbReference type="Proteomes" id="UP000304840"/>
    </source>
</evidence>
<evidence type="ECO:0000259" key="14">
    <source>
        <dbReference type="PROSITE" id="PS51749"/>
    </source>
</evidence>
<dbReference type="Pfam" id="PF13395">
    <property type="entry name" value="HNH_4"/>
    <property type="match status" value="1"/>
</dbReference>
<keyword evidence="6 12" id="KW-0460">Magnesium</keyword>
<feature type="domain" description="HNH Cas9-type" evidence="14">
    <location>
        <begin position="782"/>
        <end position="947"/>
    </location>
</feature>
<gene>
    <name evidence="12" type="primary">cas9</name>
    <name evidence="15" type="ORF">UN65_03600</name>
</gene>
<dbReference type="EC" id="3.1.-.-" evidence="12"/>
<keyword evidence="2 12" id="KW-0540">Nuclease</keyword>
<evidence type="ECO:0000256" key="10">
    <source>
        <dbReference type="ARBA" id="ARBA00023211"/>
    </source>
</evidence>
<reference evidence="15 16" key="2">
    <citation type="submission" date="2019-05" db="EMBL/GenBank/DDBJ databases">
        <authorList>
            <person name="Ravantti J.J."/>
        </authorList>
    </citation>
    <scope>NUCLEOTIDE SEQUENCE [LARGE SCALE GENOMIC DNA]</scope>
    <source>
        <strain evidence="15 16">B185</strain>
    </source>
</reference>
<reference evidence="16" key="1">
    <citation type="submission" date="2016-03" db="EMBL/GenBank/DDBJ databases">
        <title>Flavobacterium columnare strain B185, complete genome.</title>
        <authorList>
            <person name="Sundberg L.-R."/>
            <person name="Papponen P."/>
            <person name="Laanto E."/>
        </authorList>
    </citation>
    <scope>NUCLEOTIDE SEQUENCE [LARGE SCALE GENOMIC DNA]</scope>
    <source>
        <strain evidence="16">B185</strain>
    </source>
</reference>
<evidence type="ECO:0000313" key="15">
    <source>
        <dbReference type="EMBL" id="AMO19549.1"/>
    </source>
</evidence>
<dbReference type="Gene3D" id="3.30.420.10">
    <property type="entry name" value="Ribonuclease H-like superfamily/Ribonuclease H"/>
    <property type="match status" value="3"/>
</dbReference>
<keyword evidence="4 12" id="KW-0255">Endonuclease</keyword>
<feature type="binding site" evidence="12">
    <location>
        <position position="775"/>
    </location>
    <ligand>
        <name>Mg(2+)</name>
        <dbReference type="ChEBI" id="CHEBI:18420"/>
        <label>1</label>
    </ligand>
</feature>
<evidence type="ECO:0000256" key="4">
    <source>
        <dbReference type="ARBA" id="ARBA00022759"/>
    </source>
</evidence>
<evidence type="ECO:0000256" key="3">
    <source>
        <dbReference type="ARBA" id="ARBA00022723"/>
    </source>
</evidence>
<evidence type="ECO:0000256" key="9">
    <source>
        <dbReference type="ARBA" id="ARBA00023125"/>
    </source>
</evidence>
<dbReference type="Pfam" id="PF18541">
    <property type="entry name" value="RuvC_III"/>
    <property type="match status" value="1"/>
</dbReference>
<keyword evidence="5 12" id="KW-0378">Hydrolase</keyword>
<keyword evidence="9 12" id="KW-0238">DNA-binding</keyword>
<dbReference type="InterPro" id="IPR028629">
    <property type="entry name" value="Cas9"/>
</dbReference>
<comment type="cofactor">
    <cofactor evidence="1 12">
        <name>Mg(2+)</name>
        <dbReference type="ChEBI" id="CHEBI:18420"/>
    </cofactor>
</comment>
<feature type="active site" description="For RuvC-like nuclease domain" evidence="12">
    <location>
        <position position="8"/>
    </location>
</feature>
<dbReference type="InterPro" id="IPR036397">
    <property type="entry name" value="RNaseH_sf"/>
</dbReference>
<feature type="binding site" evidence="12">
    <location>
        <position position="779"/>
    </location>
    <ligand>
        <name>Mg(2+)</name>
        <dbReference type="ChEBI" id="CHEBI:18420"/>
        <label>2</label>
    </ligand>
</feature>
<protein>
    <recommendedName>
        <fullName evidence="12">CRISPR-associated endonuclease Cas9</fullName>
        <ecNumber evidence="12">3.1.-.-</ecNumber>
    </recommendedName>
</protein>
<accession>A0AAI8CGH9</accession>
<keyword evidence="13" id="KW-0175">Coiled coil</keyword>
<dbReference type="InterPro" id="IPR041383">
    <property type="entry name" value="RuvC_III"/>
</dbReference>
<dbReference type="NCBIfam" id="TIGR01865">
    <property type="entry name" value="cas_Csn1"/>
    <property type="match status" value="2"/>
</dbReference>
<feature type="binding site" evidence="12">
    <location>
        <position position="8"/>
    </location>
    <ligand>
        <name>Mg(2+)</name>
        <dbReference type="ChEBI" id="CHEBI:18420"/>
        <label>1</label>
    </ligand>
</feature>
<evidence type="ECO:0000256" key="5">
    <source>
        <dbReference type="ARBA" id="ARBA00022801"/>
    </source>
</evidence>
<comment type="function">
    <text evidence="12">CRISPR (clustered regularly interspaced short palindromic repeat) is an adaptive immune system that provides protection against mobile genetic elements (viruses, transposable elements and conjugative plasmids). CRISPR clusters contain spacers, sequences complementary to antecedent mobile elements, and target invading nucleic acids. CRISPR clusters are transcribed and processed into CRISPR RNA (crRNA). In type II CRISPR systems correct processing of pre-crRNA requires a trans-encoded small RNA (tracrRNA), endogenous ribonuclease 3 (rnc) and this protein. The tracrRNA serves as a guide for ribonuclease 3-aided processing of pre-crRNA. Subsequently Cas9/crRNA/tracrRNA endonucleolytically cleaves linear or circular dsDNA target complementary to the spacer; Cas9 is inactive in the absence of the 2 guide RNAs (gRNA). Cas9 recognizes the protospacer adjacent motif (PAM) in the CRISPR repeat sequences to help distinguish self versus nonself, as targets within the bacterial CRISPR locus do not have PAMs. PAM recognition is also required for catalytic activity.</text>
</comment>
<keyword evidence="10" id="KW-0464">Manganese</keyword>